<feature type="transmembrane region" description="Helical" evidence="8">
    <location>
        <begin position="230"/>
        <end position="251"/>
    </location>
</feature>
<dbReference type="STRING" id="1837282.A6F49_15895"/>
<evidence type="ECO:0000256" key="6">
    <source>
        <dbReference type="ARBA" id="ARBA00022989"/>
    </source>
</evidence>
<keyword evidence="3" id="KW-0813">Transport</keyword>
<feature type="transmembrane region" description="Helical" evidence="8">
    <location>
        <begin position="80"/>
        <end position="100"/>
    </location>
</feature>
<dbReference type="InterPro" id="IPR000620">
    <property type="entry name" value="EamA_dom"/>
</dbReference>
<dbReference type="InterPro" id="IPR004626">
    <property type="entry name" value="RarD"/>
</dbReference>
<dbReference type="Pfam" id="PF00892">
    <property type="entry name" value="EamA"/>
    <property type="match status" value="1"/>
</dbReference>
<evidence type="ECO:0000313" key="10">
    <source>
        <dbReference type="EMBL" id="OAV59338.1"/>
    </source>
</evidence>
<dbReference type="SUPFAM" id="SSF103481">
    <property type="entry name" value="Multidrug resistance efflux transporter EmrE"/>
    <property type="match status" value="2"/>
</dbReference>
<feature type="transmembrane region" description="Helical" evidence="8">
    <location>
        <begin position="46"/>
        <end position="68"/>
    </location>
</feature>
<evidence type="ECO:0000313" key="11">
    <source>
        <dbReference type="Proteomes" id="UP000078292"/>
    </source>
</evidence>
<evidence type="ECO:0000256" key="2">
    <source>
        <dbReference type="ARBA" id="ARBA00007362"/>
    </source>
</evidence>
<dbReference type="InterPro" id="IPR037185">
    <property type="entry name" value="EmrE-like"/>
</dbReference>
<dbReference type="NCBIfam" id="TIGR00688">
    <property type="entry name" value="rarD"/>
    <property type="match status" value="1"/>
</dbReference>
<feature type="transmembrane region" description="Helical" evidence="8">
    <location>
        <begin position="258"/>
        <end position="277"/>
    </location>
</feature>
<feature type="transmembrane region" description="Helical" evidence="8">
    <location>
        <begin position="283"/>
        <end position="304"/>
    </location>
</feature>
<dbReference type="Gene3D" id="1.10.3730.20">
    <property type="match status" value="1"/>
</dbReference>
<feature type="transmembrane region" description="Helical" evidence="8">
    <location>
        <begin position="112"/>
        <end position="129"/>
    </location>
</feature>
<dbReference type="AlphaFoldDB" id="A0A1B7LWE1"/>
<feature type="domain" description="EamA" evidence="9">
    <location>
        <begin position="15"/>
        <end position="152"/>
    </location>
</feature>
<feature type="transmembrane region" description="Helical" evidence="8">
    <location>
        <begin position="159"/>
        <end position="175"/>
    </location>
</feature>
<keyword evidence="6 8" id="KW-1133">Transmembrane helix</keyword>
<dbReference type="RefSeq" id="WP_043058710.1">
    <property type="nucleotide sequence ID" value="NZ_LXEY01000022.1"/>
</dbReference>
<keyword evidence="5 8" id="KW-0812">Transmembrane</keyword>
<keyword evidence="7 8" id="KW-0472">Membrane</keyword>
<organism evidence="10 11">
    <name type="scientific">Enteractinococcus helveticum</name>
    <dbReference type="NCBI Taxonomy" id="1837282"/>
    <lineage>
        <taxon>Bacteria</taxon>
        <taxon>Bacillati</taxon>
        <taxon>Actinomycetota</taxon>
        <taxon>Actinomycetes</taxon>
        <taxon>Micrococcales</taxon>
        <taxon>Micrococcaceae</taxon>
    </lineage>
</organism>
<protein>
    <recommendedName>
        <fullName evidence="9">EamA domain-containing protein</fullName>
    </recommendedName>
</protein>
<evidence type="ECO:0000259" key="9">
    <source>
        <dbReference type="Pfam" id="PF00892"/>
    </source>
</evidence>
<evidence type="ECO:0000256" key="8">
    <source>
        <dbReference type="SAM" id="Phobius"/>
    </source>
</evidence>
<evidence type="ECO:0000256" key="4">
    <source>
        <dbReference type="ARBA" id="ARBA00022475"/>
    </source>
</evidence>
<evidence type="ECO:0000256" key="3">
    <source>
        <dbReference type="ARBA" id="ARBA00022448"/>
    </source>
</evidence>
<comment type="similarity">
    <text evidence="2">Belongs to the EamA transporter family.</text>
</comment>
<evidence type="ECO:0000256" key="1">
    <source>
        <dbReference type="ARBA" id="ARBA00004651"/>
    </source>
</evidence>
<keyword evidence="4" id="KW-1003">Cell membrane</keyword>
<reference evidence="10 11" key="1">
    <citation type="submission" date="2016-04" db="EMBL/GenBank/DDBJ databases">
        <title>First whole genome shotgun sequence of the bacterium Enteractinococcus sp. strain UASWS1574.</title>
        <authorList>
            <person name="Crovadore J."/>
            <person name="Chablais R."/>
            <person name="Lefort F."/>
        </authorList>
    </citation>
    <scope>NUCLEOTIDE SEQUENCE [LARGE SCALE GENOMIC DNA]</scope>
    <source>
        <strain evidence="10 11">UASWS1574</strain>
    </source>
</reference>
<dbReference type="EMBL" id="LXEY01000022">
    <property type="protein sequence ID" value="OAV59338.1"/>
    <property type="molecule type" value="Genomic_DNA"/>
</dbReference>
<comment type="subcellular location">
    <subcellularLocation>
        <location evidence="1">Cell membrane</location>
        <topology evidence="1">Multi-pass membrane protein</topology>
    </subcellularLocation>
</comment>
<evidence type="ECO:0000256" key="5">
    <source>
        <dbReference type="ARBA" id="ARBA00022692"/>
    </source>
</evidence>
<proteinExistence type="inferred from homology"/>
<dbReference type="Proteomes" id="UP000078292">
    <property type="component" value="Unassembled WGS sequence"/>
</dbReference>
<accession>A0A1B7LWE1</accession>
<dbReference type="PANTHER" id="PTHR22911">
    <property type="entry name" value="ACYL-MALONYL CONDENSING ENZYME-RELATED"/>
    <property type="match status" value="1"/>
</dbReference>
<keyword evidence="11" id="KW-1185">Reference proteome</keyword>
<sequence length="330" mass="36431">MKQPQEQPATPTRNSGYIQAFLAYLLWGVLPIVFAYYMTAHPVDLLAWRVVLALGVTLVAISCMRGAWKRLGTAMKTRRDHLLLILAGHLIVINWAMYIYAVATNRVLEASLGYFINPVVTIVLGVVILKERLRALQWAAVIVSFIAVIILTVEYGRLPWISLTLAFSFAFYSLVKNKTGPSVDSLTGLTVETLWLSVPSTVWLILASMGLLGTAGGIGVFETFDTVQSVTLPVVGLVTVIPLVLFAAAAARLPLSTVGMFQYIAPIAQFLFGYFVFHEAMSTGRWIGFILVWVAVIILIADVLRQIRQNPKLRITTSQTAREEPVDYTS</sequence>
<dbReference type="PANTHER" id="PTHR22911:SF137">
    <property type="entry name" value="SOLUTE CARRIER FAMILY 35 MEMBER G2-RELATED"/>
    <property type="match status" value="1"/>
</dbReference>
<dbReference type="OrthoDB" id="369870at2"/>
<feature type="transmembrane region" description="Helical" evidence="8">
    <location>
        <begin position="136"/>
        <end position="153"/>
    </location>
</feature>
<evidence type="ECO:0000256" key="7">
    <source>
        <dbReference type="ARBA" id="ARBA00023136"/>
    </source>
</evidence>
<name>A0A1B7LWE1_9MICC</name>
<dbReference type="GO" id="GO:0005886">
    <property type="term" value="C:plasma membrane"/>
    <property type="evidence" value="ECO:0007669"/>
    <property type="project" value="UniProtKB-SubCell"/>
</dbReference>
<feature type="transmembrane region" description="Helical" evidence="8">
    <location>
        <begin position="196"/>
        <end position="218"/>
    </location>
</feature>
<gene>
    <name evidence="10" type="ORF">A6F49_15895</name>
</gene>
<comment type="caution">
    <text evidence="10">The sequence shown here is derived from an EMBL/GenBank/DDBJ whole genome shotgun (WGS) entry which is preliminary data.</text>
</comment>
<feature type="transmembrane region" description="Helical" evidence="8">
    <location>
        <begin position="21"/>
        <end position="40"/>
    </location>
</feature>